<name>A0ABU0ACN1_9BACI</name>
<comment type="caution">
    <text evidence="1">The sequence shown here is derived from an EMBL/GenBank/DDBJ whole genome shotgun (WGS) entry which is preliminary data.</text>
</comment>
<gene>
    <name evidence="1" type="ORF">J2S17_000345</name>
</gene>
<accession>A0ABU0ACN1</accession>
<sequence length="86" mass="9923">MNKWMEYCLNSNVVTGQITRNGTLLLIESDLEEIDFLYRPVRKNNWTIRMFKGKSIETIELKNVPLNPTAVDLFTDGTILIYKAAV</sequence>
<protein>
    <submittedName>
        <fullName evidence="1">Uncharacterized protein</fullName>
    </submittedName>
</protein>
<evidence type="ECO:0000313" key="2">
    <source>
        <dbReference type="Proteomes" id="UP001238088"/>
    </source>
</evidence>
<reference evidence="1 2" key="1">
    <citation type="submission" date="2023-07" db="EMBL/GenBank/DDBJ databases">
        <title>Genomic Encyclopedia of Type Strains, Phase IV (KMG-IV): sequencing the most valuable type-strain genomes for metagenomic binning, comparative biology and taxonomic classification.</title>
        <authorList>
            <person name="Goeker M."/>
        </authorList>
    </citation>
    <scope>NUCLEOTIDE SEQUENCE [LARGE SCALE GENOMIC DNA]</scope>
    <source>
        <strain evidence="1 2">DSM 23494</strain>
    </source>
</reference>
<organism evidence="1 2">
    <name type="scientific">Cytobacillus purgationiresistens</name>
    <dbReference type="NCBI Taxonomy" id="863449"/>
    <lineage>
        <taxon>Bacteria</taxon>
        <taxon>Bacillati</taxon>
        <taxon>Bacillota</taxon>
        <taxon>Bacilli</taxon>
        <taxon>Bacillales</taxon>
        <taxon>Bacillaceae</taxon>
        <taxon>Cytobacillus</taxon>
    </lineage>
</organism>
<proteinExistence type="predicted"/>
<dbReference type="Proteomes" id="UP001238088">
    <property type="component" value="Unassembled WGS sequence"/>
</dbReference>
<dbReference type="RefSeq" id="WP_307471258.1">
    <property type="nucleotide sequence ID" value="NZ_JAUSUB010000001.1"/>
</dbReference>
<dbReference type="EMBL" id="JAUSUB010000001">
    <property type="protein sequence ID" value="MDQ0268476.1"/>
    <property type="molecule type" value="Genomic_DNA"/>
</dbReference>
<evidence type="ECO:0000313" key="1">
    <source>
        <dbReference type="EMBL" id="MDQ0268476.1"/>
    </source>
</evidence>
<keyword evidence="2" id="KW-1185">Reference proteome</keyword>